<evidence type="ECO:0000256" key="1">
    <source>
        <dbReference type="SAM" id="SignalP"/>
    </source>
</evidence>
<name>A0A0L1JHE5_ASPN3</name>
<dbReference type="RefSeq" id="XP_015412045.1">
    <property type="nucleotide sequence ID" value="XM_015545805.1"/>
</dbReference>
<dbReference type="AlphaFoldDB" id="A0A0L1JHE5"/>
<gene>
    <name evidence="2" type="ORF">ANOM_000547</name>
</gene>
<feature type="signal peptide" evidence="1">
    <location>
        <begin position="1"/>
        <end position="21"/>
    </location>
</feature>
<dbReference type="EMBL" id="JNOM01000005">
    <property type="protein sequence ID" value="KNG91122.1"/>
    <property type="molecule type" value="Genomic_DNA"/>
</dbReference>
<dbReference type="Proteomes" id="UP000037505">
    <property type="component" value="Unassembled WGS sequence"/>
</dbReference>
<dbReference type="OrthoDB" id="4378027at2759"/>
<dbReference type="GeneID" id="26802351"/>
<proteinExistence type="predicted"/>
<evidence type="ECO:0000313" key="3">
    <source>
        <dbReference type="Proteomes" id="UP000037505"/>
    </source>
</evidence>
<comment type="caution">
    <text evidence="2">The sequence shown here is derived from an EMBL/GenBank/DDBJ whole genome shotgun (WGS) entry which is preliminary data.</text>
</comment>
<protein>
    <submittedName>
        <fullName evidence="2">Uncharacterized protein</fullName>
    </submittedName>
</protein>
<keyword evidence="1" id="KW-0732">Signal</keyword>
<feature type="chain" id="PRO_5005553604" evidence="1">
    <location>
        <begin position="22"/>
        <end position="162"/>
    </location>
</feature>
<sequence length="162" mass="17197">MFVKKAFLGLAMAMAPTTVLSLDDFWLGSYSGEGLAGTWGNPGSLGMCYYTIVGKGVNQCDATRLNPSDGSGGCPGQNGQMPNFCHMAIVGAGVPNGYELDRNGGNCPMDNSRSDGTWYADVVDTNNGNAKVGRCVYEFWKGPNCASTGSFLTETFVHCYQD</sequence>
<evidence type="ECO:0000313" key="2">
    <source>
        <dbReference type="EMBL" id="KNG91122.1"/>
    </source>
</evidence>
<reference evidence="2 3" key="1">
    <citation type="submission" date="2014-06" db="EMBL/GenBank/DDBJ databases">
        <title>The Genome of the Aflatoxigenic Filamentous Fungus Aspergillus nomius.</title>
        <authorList>
            <person name="Moore M.G."/>
            <person name="Shannon B.M."/>
            <person name="Brian M.M."/>
        </authorList>
    </citation>
    <scope>NUCLEOTIDE SEQUENCE [LARGE SCALE GENOMIC DNA]</scope>
    <source>
        <strain evidence="2 3">NRRL 13137</strain>
    </source>
</reference>
<accession>A0A0L1JHE5</accession>
<organism evidence="2 3">
    <name type="scientific">Aspergillus nomiae NRRL (strain ATCC 15546 / NRRL 13137 / CBS 260.88 / M93)</name>
    <dbReference type="NCBI Taxonomy" id="1509407"/>
    <lineage>
        <taxon>Eukaryota</taxon>
        <taxon>Fungi</taxon>
        <taxon>Dikarya</taxon>
        <taxon>Ascomycota</taxon>
        <taxon>Pezizomycotina</taxon>
        <taxon>Eurotiomycetes</taxon>
        <taxon>Eurotiomycetidae</taxon>
        <taxon>Eurotiales</taxon>
        <taxon>Aspergillaceae</taxon>
        <taxon>Aspergillus</taxon>
        <taxon>Aspergillus subgen. Circumdati</taxon>
    </lineage>
</organism>
<keyword evidence="3" id="KW-1185">Reference proteome</keyword>